<dbReference type="InterPro" id="IPR014729">
    <property type="entry name" value="Rossmann-like_a/b/a_fold"/>
</dbReference>
<evidence type="ECO:0000256" key="8">
    <source>
        <dbReference type="ARBA" id="ARBA00049339"/>
    </source>
</evidence>
<dbReference type="SUPFAM" id="SSF47323">
    <property type="entry name" value="Anticodon-binding domain of a subclass of class I aminoacyl-tRNA synthetases"/>
    <property type="match status" value="1"/>
</dbReference>
<dbReference type="GO" id="GO:0005524">
    <property type="term" value="F:ATP binding"/>
    <property type="evidence" value="ECO:0007669"/>
    <property type="project" value="UniProtKB-KW"/>
</dbReference>
<sequence length="490" mass="54210">MLKNLRKEEEFSEVSVAGPGFINVKLSDQSVLNSLKKEPTTKRAGQTVVIETNCPNPFKAMHIGHALNAILADTMANLLAVDGAIVHRVSYHGDVGTHVGKSMWAILREIDGDVNKLNEIPADKRNEFMSRMYVEGARAAKESPEAKAEIDELAKQSFVLDDPLYKQVYEICKSWSFDEIDSNVGRLGNVPIERRYVESETEELGKSLIKEKTPEVFTKSDGAYVFKGSKYGAFDNVFIGSHGNGLYGAHDMGLIQLKYKDYPNLDLSITVNGEEQAAYFRGVIAASELSIPALKGKLFNYATGLVKLTTGKMSSRTGEVVTIGWLFDEFKKAIENAGGEPTDDVIAGALRYQFLKVKIGGDVIFDINDAVSLTGNTGSYLQYAHARARGILAKSDKEIAFPTELFDEDKMLVRKLSEYVDVVDRAKESLEPHHICTYLFELAQEFNRYYEKNQVIGSDKEAHRVGIVAIYADILKAGLAILGIVAPDRL</sequence>
<dbReference type="NCBIfam" id="TIGR00456">
    <property type="entry name" value="argS"/>
    <property type="match status" value="1"/>
</dbReference>
<gene>
    <name evidence="12" type="primary">argS</name>
    <name evidence="12" type="ORF">KOY49_00290</name>
</gene>
<dbReference type="EMBL" id="CP076459">
    <property type="protein sequence ID" value="QWQ31472.1"/>
    <property type="molecule type" value="Genomic_DNA"/>
</dbReference>
<evidence type="ECO:0000256" key="5">
    <source>
        <dbReference type="ARBA" id="ARBA00022840"/>
    </source>
</evidence>
<dbReference type="Proteomes" id="UP000677117">
    <property type="component" value="Chromosome"/>
</dbReference>
<evidence type="ECO:0000256" key="10">
    <source>
        <dbReference type="RuleBase" id="RU363038"/>
    </source>
</evidence>
<comment type="catalytic activity">
    <reaction evidence="8">
        <text>tRNA(Arg) + L-arginine + ATP = L-arginyl-tRNA(Arg) + AMP + diphosphate</text>
        <dbReference type="Rhea" id="RHEA:20301"/>
        <dbReference type="Rhea" id="RHEA-COMP:9658"/>
        <dbReference type="Rhea" id="RHEA-COMP:9673"/>
        <dbReference type="ChEBI" id="CHEBI:30616"/>
        <dbReference type="ChEBI" id="CHEBI:32682"/>
        <dbReference type="ChEBI" id="CHEBI:33019"/>
        <dbReference type="ChEBI" id="CHEBI:78442"/>
        <dbReference type="ChEBI" id="CHEBI:78513"/>
        <dbReference type="ChEBI" id="CHEBI:456215"/>
        <dbReference type="EC" id="6.1.1.19"/>
    </reaction>
</comment>
<keyword evidence="7 10" id="KW-0030">Aminoacyl-tRNA synthetase</keyword>
<evidence type="ECO:0000256" key="6">
    <source>
        <dbReference type="ARBA" id="ARBA00022917"/>
    </source>
</evidence>
<dbReference type="InterPro" id="IPR036695">
    <property type="entry name" value="Arg-tRNA-synth_N_sf"/>
</dbReference>
<keyword evidence="4 10" id="KW-0547">Nucleotide-binding</keyword>
<dbReference type="SMART" id="SM00836">
    <property type="entry name" value="DALR_1"/>
    <property type="match status" value="1"/>
</dbReference>
<evidence type="ECO:0000256" key="3">
    <source>
        <dbReference type="ARBA" id="ARBA00022598"/>
    </source>
</evidence>
<name>A0A8F1MAV5_9BACT</name>
<evidence type="ECO:0000256" key="7">
    <source>
        <dbReference type="ARBA" id="ARBA00023146"/>
    </source>
</evidence>
<dbReference type="InterPro" id="IPR001278">
    <property type="entry name" value="Arg-tRNA-ligase"/>
</dbReference>
<evidence type="ECO:0000256" key="4">
    <source>
        <dbReference type="ARBA" id="ARBA00022741"/>
    </source>
</evidence>
<dbReference type="GO" id="GO:0006420">
    <property type="term" value="P:arginyl-tRNA aminoacylation"/>
    <property type="evidence" value="ECO:0007669"/>
    <property type="project" value="UniProtKB-UniRule"/>
</dbReference>
<dbReference type="EC" id="6.1.1.19" evidence="2 9"/>
<evidence type="ECO:0000313" key="12">
    <source>
        <dbReference type="EMBL" id="QWQ31472.1"/>
    </source>
</evidence>
<accession>A0A8F1MAV5</accession>
<evidence type="ECO:0000256" key="1">
    <source>
        <dbReference type="ARBA" id="ARBA00005594"/>
    </source>
</evidence>
<dbReference type="PANTHER" id="PTHR11956">
    <property type="entry name" value="ARGINYL-TRNA SYNTHETASE"/>
    <property type="match status" value="1"/>
</dbReference>
<dbReference type="KEGG" id="mvl:KOY49_00290"/>
<keyword evidence="5 10" id="KW-0067">ATP-binding</keyword>
<evidence type="ECO:0000256" key="9">
    <source>
        <dbReference type="NCBIfam" id="TIGR00456"/>
    </source>
</evidence>
<dbReference type="InterPro" id="IPR035684">
    <property type="entry name" value="ArgRS_core"/>
</dbReference>
<dbReference type="SUPFAM" id="SSF52374">
    <property type="entry name" value="Nucleotidylyl transferase"/>
    <property type="match status" value="1"/>
</dbReference>
<keyword evidence="3 10" id="KW-0436">Ligase</keyword>
<feature type="domain" description="DALR anticodon binding" evidence="11">
    <location>
        <begin position="381"/>
        <end position="490"/>
    </location>
</feature>
<proteinExistence type="inferred from homology"/>
<dbReference type="PRINTS" id="PR01038">
    <property type="entry name" value="TRNASYNTHARG"/>
</dbReference>
<evidence type="ECO:0000313" key="13">
    <source>
        <dbReference type="Proteomes" id="UP000677117"/>
    </source>
</evidence>
<evidence type="ECO:0000259" key="11">
    <source>
        <dbReference type="SMART" id="SM00836"/>
    </source>
</evidence>
<dbReference type="RefSeq" id="WP_232736248.1">
    <property type="nucleotide sequence ID" value="NZ_CP076459.1"/>
</dbReference>
<dbReference type="AlphaFoldDB" id="A0A8F1MAV5"/>
<dbReference type="InterPro" id="IPR009080">
    <property type="entry name" value="tRNAsynth_Ia_anticodon-bd"/>
</dbReference>
<dbReference type="GO" id="GO:0005737">
    <property type="term" value="C:cytoplasm"/>
    <property type="evidence" value="ECO:0007669"/>
    <property type="project" value="UniProtKB-UniRule"/>
</dbReference>
<evidence type="ECO:0000256" key="2">
    <source>
        <dbReference type="ARBA" id="ARBA00012837"/>
    </source>
</evidence>
<reference evidence="12" key="1">
    <citation type="submission" date="2021-06" db="EMBL/GenBank/DDBJ databases">
        <title>An adapted protocol for Saccharibacteria cultivation: two new species join this phylum of Candidate Phyla Radiations.</title>
        <authorList>
            <person name="Ibrahim A."/>
            <person name="Maatouk M."/>
            <person name="Raoult D."/>
            <person name="Bittar F."/>
        </authorList>
    </citation>
    <scope>NUCLEOTIDE SEQUENCE</scope>
    <source>
        <strain evidence="12">IHU2</strain>
    </source>
</reference>
<dbReference type="Pfam" id="PF00750">
    <property type="entry name" value="tRNA-synt_1d"/>
    <property type="match status" value="1"/>
</dbReference>
<comment type="similarity">
    <text evidence="1 10">Belongs to the class-I aminoacyl-tRNA synthetase family.</text>
</comment>
<protein>
    <recommendedName>
        <fullName evidence="2 9">Arginine--tRNA ligase</fullName>
        <ecNumber evidence="2 9">6.1.1.19</ecNumber>
    </recommendedName>
</protein>
<organism evidence="12 13">
    <name type="scientific">Candidatus Minimicrobia vallesae</name>
    <dbReference type="NCBI Taxonomy" id="2841264"/>
    <lineage>
        <taxon>Bacteria</taxon>
        <taxon>Candidatus Saccharimonadota</taxon>
        <taxon>Candidatus Saccharimonadota incertae sedis</taxon>
        <taxon>Candidatus Minimicrobia</taxon>
    </lineage>
</organism>
<dbReference type="GO" id="GO:0004814">
    <property type="term" value="F:arginine-tRNA ligase activity"/>
    <property type="evidence" value="ECO:0007669"/>
    <property type="project" value="UniProtKB-UniRule"/>
</dbReference>
<dbReference type="Gene3D" id="1.10.730.10">
    <property type="entry name" value="Isoleucyl-tRNA Synthetase, Domain 1"/>
    <property type="match status" value="1"/>
</dbReference>
<dbReference type="Gene3D" id="3.30.1360.70">
    <property type="entry name" value="Arginyl tRNA synthetase N-terminal domain"/>
    <property type="match status" value="1"/>
</dbReference>
<keyword evidence="6 10" id="KW-0648">Protein biosynthesis</keyword>
<dbReference type="Pfam" id="PF05746">
    <property type="entry name" value="DALR_1"/>
    <property type="match status" value="1"/>
</dbReference>
<dbReference type="InterPro" id="IPR008909">
    <property type="entry name" value="DALR_anticod-bd"/>
</dbReference>
<keyword evidence="13" id="KW-1185">Reference proteome</keyword>
<dbReference type="Gene3D" id="3.40.50.620">
    <property type="entry name" value="HUPs"/>
    <property type="match status" value="1"/>
</dbReference>
<dbReference type="PANTHER" id="PTHR11956:SF5">
    <property type="entry name" value="ARGININE--TRNA LIGASE, CYTOPLASMIC"/>
    <property type="match status" value="1"/>
</dbReference>